<feature type="signal peptide" evidence="1">
    <location>
        <begin position="1"/>
        <end position="21"/>
    </location>
</feature>
<dbReference type="RefSeq" id="WP_105333162.1">
    <property type="nucleotide sequence ID" value="NZ_PUHY01000016.1"/>
</dbReference>
<feature type="chain" id="PRO_5015696210" evidence="1">
    <location>
        <begin position="22"/>
        <end position="214"/>
    </location>
</feature>
<accession>A0A2S8F8K2</accession>
<dbReference type="AlphaFoldDB" id="A0A2S8F8K2"/>
<reference evidence="2 3" key="1">
    <citation type="submission" date="2018-02" db="EMBL/GenBank/DDBJ databases">
        <title>Comparative genomes isolates from brazilian mangrove.</title>
        <authorList>
            <person name="Araujo J.E."/>
            <person name="Taketani R.G."/>
            <person name="Silva M.C.P."/>
            <person name="Loureco M.V."/>
            <person name="Andreote F.D."/>
        </authorList>
    </citation>
    <scope>NUCLEOTIDE SEQUENCE [LARGE SCALE GENOMIC DNA]</scope>
    <source>
        <strain evidence="2 3">Hex-1 MGV</strain>
    </source>
</reference>
<dbReference type="Proteomes" id="UP000238322">
    <property type="component" value="Unassembled WGS sequence"/>
</dbReference>
<evidence type="ECO:0000256" key="1">
    <source>
        <dbReference type="SAM" id="SignalP"/>
    </source>
</evidence>
<name>A0A2S8F8K2_9BACT</name>
<evidence type="ECO:0000313" key="2">
    <source>
        <dbReference type="EMBL" id="PQO28493.1"/>
    </source>
</evidence>
<comment type="caution">
    <text evidence="2">The sequence shown here is derived from an EMBL/GenBank/DDBJ whole genome shotgun (WGS) entry which is preliminary data.</text>
</comment>
<proteinExistence type="predicted"/>
<evidence type="ECO:0000313" key="3">
    <source>
        <dbReference type="Proteomes" id="UP000238322"/>
    </source>
</evidence>
<keyword evidence="1" id="KW-0732">Signal</keyword>
<dbReference type="EMBL" id="PUHY01000016">
    <property type="protein sequence ID" value="PQO28493.1"/>
    <property type="molecule type" value="Genomic_DNA"/>
</dbReference>
<gene>
    <name evidence="2" type="ORF">C5Y83_28190</name>
</gene>
<sequence length="214" mass="23868">MFRCFAVSTLIFTFYAIPLEAADENVDTSESPENRVAAMWKIIDKVVSDLDSGNTSSVSLNKKKFLLHVAWHEGAFLKHRKQIGGGPGRSFFQFEAPLAKDAVLYAKQKNWLGRLASASGKTENELETAANAITGGSWPDDNAIEESLLESDLFGTYLARIALKRIPQAIPTGNAAHAEYWADHWKRVFSSPEQRAELIERFENEADDVDQHIP</sequence>
<organism evidence="2 3">
    <name type="scientific">Blastopirellula marina</name>
    <dbReference type="NCBI Taxonomy" id="124"/>
    <lineage>
        <taxon>Bacteria</taxon>
        <taxon>Pseudomonadati</taxon>
        <taxon>Planctomycetota</taxon>
        <taxon>Planctomycetia</taxon>
        <taxon>Pirellulales</taxon>
        <taxon>Pirellulaceae</taxon>
        <taxon>Blastopirellula</taxon>
    </lineage>
</organism>
<protein>
    <submittedName>
        <fullName evidence="2">Uncharacterized protein</fullName>
    </submittedName>
</protein>